<keyword evidence="3" id="KW-1185">Reference proteome</keyword>
<evidence type="ECO:0000313" key="3">
    <source>
        <dbReference type="Proteomes" id="UP000675664"/>
    </source>
</evidence>
<reference evidence="2" key="1">
    <citation type="submission" date="2021-04" db="EMBL/GenBank/DDBJ databases">
        <title>Sinoanaerobacter chloroacetimidivorans sp. nov., an obligate anaerobic bacterium isolated from anaerobic sludge.</title>
        <authorList>
            <person name="Bao Y."/>
        </authorList>
    </citation>
    <scope>NUCLEOTIDE SEQUENCE</scope>
    <source>
        <strain evidence="2">BAD-6</strain>
    </source>
</reference>
<feature type="transmembrane region" description="Helical" evidence="1">
    <location>
        <begin position="362"/>
        <end position="387"/>
    </location>
</feature>
<proteinExistence type="predicted"/>
<organism evidence="2 3">
    <name type="scientific">Sinanaerobacter chloroacetimidivorans</name>
    <dbReference type="NCBI Taxonomy" id="2818044"/>
    <lineage>
        <taxon>Bacteria</taxon>
        <taxon>Bacillati</taxon>
        <taxon>Bacillota</taxon>
        <taxon>Clostridia</taxon>
        <taxon>Peptostreptococcales</taxon>
        <taxon>Anaerovoracaceae</taxon>
        <taxon>Sinanaerobacter</taxon>
    </lineage>
</organism>
<gene>
    <name evidence="2" type="ORF">KCX82_01480</name>
</gene>
<reference evidence="2" key="2">
    <citation type="submission" date="2021-04" db="EMBL/GenBank/DDBJ databases">
        <authorList>
            <person name="Liu J."/>
        </authorList>
    </citation>
    <scope>NUCLEOTIDE SEQUENCE</scope>
    <source>
        <strain evidence="2">BAD-6</strain>
    </source>
</reference>
<dbReference type="PROSITE" id="PS51257">
    <property type="entry name" value="PROKAR_LIPOPROTEIN"/>
    <property type="match status" value="1"/>
</dbReference>
<dbReference type="RefSeq" id="WP_227016660.1">
    <property type="nucleotide sequence ID" value="NZ_JAGSND010000001.1"/>
</dbReference>
<feature type="transmembrane region" description="Helical" evidence="1">
    <location>
        <begin position="124"/>
        <end position="143"/>
    </location>
</feature>
<keyword evidence="1" id="KW-0472">Membrane</keyword>
<feature type="transmembrane region" description="Helical" evidence="1">
    <location>
        <begin position="12"/>
        <end position="33"/>
    </location>
</feature>
<comment type="caution">
    <text evidence="2">The sequence shown here is derived from an EMBL/GenBank/DDBJ whole genome shotgun (WGS) entry which is preliminary data.</text>
</comment>
<feature type="transmembrane region" description="Helical" evidence="1">
    <location>
        <begin position="226"/>
        <end position="246"/>
    </location>
</feature>
<feature type="transmembrane region" description="Helical" evidence="1">
    <location>
        <begin position="40"/>
        <end position="64"/>
    </location>
</feature>
<feature type="transmembrane region" description="Helical" evidence="1">
    <location>
        <begin position="324"/>
        <end position="342"/>
    </location>
</feature>
<keyword evidence="1" id="KW-1133">Transmembrane helix</keyword>
<dbReference type="AlphaFoldDB" id="A0A8J7VZL5"/>
<evidence type="ECO:0000256" key="1">
    <source>
        <dbReference type="SAM" id="Phobius"/>
    </source>
</evidence>
<feature type="transmembrane region" description="Helical" evidence="1">
    <location>
        <begin position="149"/>
        <end position="169"/>
    </location>
</feature>
<evidence type="ECO:0008006" key="4">
    <source>
        <dbReference type="Google" id="ProtNLM"/>
    </source>
</evidence>
<dbReference type="Proteomes" id="UP000675664">
    <property type="component" value="Unassembled WGS sequence"/>
</dbReference>
<feature type="transmembrane region" description="Helical" evidence="1">
    <location>
        <begin position="283"/>
        <end position="303"/>
    </location>
</feature>
<evidence type="ECO:0000313" key="2">
    <source>
        <dbReference type="EMBL" id="MBR0596535.1"/>
    </source>
</evidence>
<protein>
    <recommendedName>
        <fullName evidence="4">Sporulation integral membrane protein YlbJ</fullName>
    </recommendedName>
</protein>
<keyword evidence="1" id="KW-0812">Transmembrane</keyword>
<feature type="transmembrane region" description="Helical" evidence="1">
    <location>
        <begin position="84"/>
        <end position="103"/>
    </location>
</feature>
<accession>A0A8J7VZL5</accession>
<sequence length="404" mass="43754">MRNLNEKRTTYIFAGTIAGAGCLVMIAFPAIALDSAQKGVSLWASSVLPALLPFFICANFMIALGLPNIIGKFFEKSFRAIFDAPGVSAFVFTISITSGYPMGAKLIGDMARRKEISKMDAMKMLSFCSTSGPLFMLGAVGAGMLGSPAAGAVIAGSHYLGALINGLLYRLFYGWKALLVGEQYHKSRKITASKWKDCFERAKEPSVLTGSLLDVFTDSILSAFRALGIICGYIVLFTLITDFIQFSGMLNYIGTGYGKSLVKGFFEMTVGCNSVSSNIDLSLALKCVVCSFLISWGGLSVFAQSMSMLAGLEISIGNYLMMKISHGILAAVLAWFMGPYILDLDIASTGAFGQEELVRNLGFVYQLLFSTKMVIMVIIIFVLTVALEKIMRKIHERFSDHSGV</sequence>
<name>A0A8J7VZL5_9FIRM</name>
<dbReference type="EMBL" id="JAGSND010000001">
    <property type="protein sequence ID" value="MBR0596535.1"/>
    <property type="molecule type" value="Genomic_DNA"/>
</dbReference>